<dbReference type="GO" id="GO:0016020">
    <property type="term" value="C:membrane"/>
    <property type="evidence" value="ECO:0007669"/>
    <property type="project" value="GOC"/>
</dbReference>
<accession>A0A502BWA3</accession>
<proteinExistence type="predicted"/>
<evidence type="ECO:0000313" key="2">
    <source>
        <dbReference type="Proteomes" id="UP000319486"/>
    </source>
</evidence>
<dbReference type="InterPro" id="IPR029044">
    <property type="entry name" value="Nucleotide-diphossugar_trans"/>
</dbReference>
<dbReference type="RefSeq" id="WP_140656199.1">
    <property type="nucleotide sequence ID" value="NZ_RCZO01000015.1"/>
</dbReference>
<dbReference type="InterPro" id="IPR051706">
    <property type="entry name" value="Glycosyltransferase_domain"/>
</dbReference>
<name>A0A502BWA3_9GAMM</name>
<gene>
    <name evidence="1" type="ORF">EAH88_18645</name>
</gene>
<comment type="caution">
    <text evidence="1">The sequence shown here is derived from an EMBL/GenBank/DDBJ whole genome shotgun (WGS) entry which is preliminary data.</text>
</comment>
<dbReference type="PANTHER" id="PTHR32385:SF15">
    <property type="entry name" value="INOSITOL PHOSPHOCERAMIDE MANNOSYLTRANSFERASE 1"/>
    <property type="match status" value="1"/>
</dbReference>
<dbReference type="EMBL" id="RCZO01000015">
    <property type="protein sequence ID" value="TPG04129.1"/>
    <property type="molecule type" value="Genomic_DNA"/>
</dbReference>
<dbReference type="GO" id="GO:0000030">
    <property type="term" value="F:mannosyltransferase activity"/>
    <property type="evidence" value="ECO:0007669"/>
    <property type="project" value="TreeGrafter"/>
</dbReference>
<organism evidence="1 2">
    <name type="scientific">Rhodanobacter glycinis</name>
    <dbReference type="NCBI Taxonomy" id="582702"/>
    <lineage>
        <taxon>Bacteria</taxon>
        <taxon>Pseudomonadati</taxon>
        <taxon>Pseudomonadota</taxon>
        <taxon>Gammaproteobacteria</taxon>
        <taxon>Lysobacterales</taxon>
        <taxon>Rhodanobacteraceae</taxon>
        <taxon>Rhodanobacter</taxon>
    </lineage>
</organism>
<protein>
    <recommendedName>
        <fullName evidence="3">Glycosyltransferase sugar-binding region containing DXD motif-containing protein</fullName>
    </recommendedName>
</protein>
<keyword evidence="2" id="KW-1185">Reference proteome</keyword>
<dbReference type="PANTHER" id="PTHR32385">
    <property type="entry name" value="MANNOSYL PHOSPHORYLINOSITOL CERAMIDE SYNTHASE"/>
    <property type="match status" value="1"/>
</dbReference>
<reference evidence="1 2" key="1">
    <citation type="journal article" date="2019" name="Environ. Microbiol.">
        <title>Species interactions and distinct microbial communities in high Arctic permafrost affected cryosols are associated with the CH4 and CO2 gas fluxes.</title>
        <authorList>
            <person name="Altshuler I."/>
            <person name="Hamel J."/>
            <person name="Turney S."/>
            <person name="Magnuson E."/>
            <person name="Levesque R."/>
            <person name="Greer C."/>
            <person name="Whyte L.G."/>
        </authorList>
    </citation>
    <scope>NUCLEOTIDE SEQUENCE [LARGE SCALE GENOMIC DNA]</scope>
    <source>
        <strain evidence="1 2">S13Y</strain>
    </source>
</reference>
<dbReference type="SUPFAM" id="SSF53448">
    <property type="entry name" value="Nucleotide-diphospho-sugar transferases"/>
    <property type="match status" value="1"/>
</dbReference>
<dbReference type="AlphaFoldDB" id="A0A502BWA3"/>
<dbReference type="GO" id="GO:0051999">
    <property type="term" value="P:mannosyl-inositol phosphorylceramide biosynthetic process"/>
    <property type="evidence" value="ECO:0007669"/>
    <property type="project" value="TreeGrafter"/>
</dbReference>
<dbReference type="Proteomes" id="UP000319486">
    <property type="component" value="Unassembled WGS sequence"/>
</dbReference>
<evidence type="ECO:0000313" key="1">
    <source>
        <dbReference type="EMBL" id="TPG04129.1"/>
    </source>
</evidence>
<evidence type="ECO:0008006" key="3">
    <source>
        <dbReference type="Google" id="ProtNLM"/>
    </source>
</evidence>
<sequence>MIRIEDYPPGFEEDGRLRSAFMRELTLHVLNHPATAKVDGSKSAVSVPRTLIRYWHDPHEVPDDVAACLTSWDRLRSEGCQFRMFSDASAATYIGERYGPRHVKAFVRCRHPAMRCDYLRLCFVFAEGGLYVDADDVLLGDGWKTLFADDALKLQPLCYDIASAAMIPASRIWQGDLSTTDRIFYVNNDPLAAPAGHPVLQRALERATDKLLGDDPRPEIQSTTGPGNLTAALVAHARELVLADEPLDFVLLKDWDAIAETRWDLSYRGDARNWRNMDAVDSQH</sequence>
<dbReference type="Gene3D" id="3.90.550.20">
    <property type="match status" value="1"/>
</dbReference>